<feature type="transmembrane region" description="Helical" evidence="1">
    <location>
        <begin position="93"/>
        <end position="123"/>
    </location>
</feature>
<evidence type="ECO:0000313" key="6">
    <source>
        <dbReference type="Proteomes" id="UP000326453"/>
    </source>
</evidence>
<keyword evidence="1" id="KW-0812">Transmembrane</keyword>
<sequence>MTGRSVLGAGQGFPVGDVIAGVICLAGCITFLFMALALPAGHSTGDTGPGALPEQVAVFGTVCSAAYLVLALRRAFAHERPDFSASGRALAAYAIFLVCMSGAGWIGLPLALALASALVTLLFAGERPLIRAAATGAGIWLIAVLLFGKLLGLPMP</sequence>
<dbReference type="Proteomes" id="UP000273626">
    <property type="component" value="Unassembled WGS sequence"/>
</dbReference>
<keyword evidence="5" id="KW-1185">Reference proteome</keyword>
<evidence type="ECO:0000313" key="5">
    <source>
        <dbReference type="Proteomes" id="UP000273626"/>
    </source>
</evidence>
<protein>
    <submittedName>
        <fullName evidence="3">Tripartite tricarboxylate transporter TctB family protein</fullName>
    </submittedName>
</protein>
<evidence type="ECO:0000259" key="2">
    <source>
        <dbReference type="Pfam" id="PF07331"/>
    </source>
</evidence>
<feature type="transmembrane region" description="Helical" evidence="1">
    <location>
        <begin position="129"/>
        <end position="151"/>
    </location>
</feature>
<evidence type="ECO:0000313" key="3">
    <source>
        <dbReference type="EMBL" id="QFG37329.1"/>
    </source>
</evidence>
<dbReference type="Proteomes" id="UP000326453">
    <property type="component" value="Chromosome 1"/>
</dbReference>
<dbReference type="RefSeq" id="WP_147428058.1">
    <property type="nucleotide sequence ID" value="NZ_CP044426.1"/>
</dbReference>
<keyword evidence="1" id="KW-0472">Membrane</keyword>
<dbReference type="KEGG" id="ppan:ESD82_14330"/>
<evidence type="ECO:0000313" key="4">
    <source>
        <dbReference type="EMBL" id="RKS52235.1"/>
    </source>
</evidence>
<dbReference type="GeneID" id="51371760"/>
<feature type="transmembrane region" description="Helical" evidence="1">
    <location>
        <begin position="56"/>
        <end position="72"/>
    </location>
</feature>
<proteinExistence type="predicted"/>
<accession>A0AAE6NVS1</accession>
<reference evidence="4 5" key="1">
    <citation type="submission" date="2018-10" db="EMBL/GenBank/DDBJ databases">
        <title>Genomic Encyclopedia of Archaeal and Bacterial Type Strains, Phase II (KMG-II): from individual species to whole genera.</title>
        <authorList>
            <person name="Goeker M."/>
        </authorList>
    </citation>
    <scope>NUCLEOTIDE SEQUENCE [LARGE SCALE GENOMIC DNA]</scope>
    <source>
        <strain evidence="5">ATCC 35512 / DSM 2944 / CIP 106514 / LMD 82.5 / NBRC 102493 / NCCB 82005 / GB17</strain>
        <strain evidence="4">DSM 2944</strain>
    </source>
</reference>
<name>A0AAE6NVS1_PARPN</name>
<dbReference type="Pfam" id="PF07331">
    <property type="entry name" value="TctB"/>
    <property type="match status" value="1"/>
</dbReference>
<evidence type="ECO:0000256" key="1">
    <source>
        <dbReference type="SAM" id="Phobius"/>
    </source>
</evidence>
<feature type="transmembrane region" description="Helical" evidence="1">
    <location>
        <begin position="12"/>
        <end position="36"/>
    </location>
</feature>
<dbReference type="EMBL" id="CP044426">
    <property type="protein sequence ID" value="QFG37329.1"/>
    <property type="molecule type" value="Genomic_DNA"/>
</dbReference>
<dbReference type="EMBL" id="RBLI01000001">
    <property type="protein sequence ID" value="RKS52235.1"/>
    <property type="molecule type" value="Genomic_DNA"/>
</dbReference>
<dbReference type="InterPro" id="IPR009936">
    <property type="entry name" value="DUF1468"/>
</dbReference>
<organism evidence="3 6">
    <name type="scientific">Paracoccus pantotrophus</name>
    <name type="common">Thiosphaera pantotropha</name>
    <dbReference type="NCBI Taxonomy" id="82367"/>
    <lineage>
        <taxon>Bacteria</taxon>
        <taxon>Pseudomonadati</taxon>
        <taxon>Pseudomonadota</taxon>
        <taxon>Alphaproteobacteria</taxon>
        <taxon>Rhodobacterales</taxon>
        <taxon>Paracoccaceae</taxon>
        <taxon>Paracoccus</taxon>
    </lineage>
</organism>
<dbReference type="AlphaFoldDB" id="A0AAE6NVS1"/>
<keyword evidence="1" id="KW-1133">Transmembrane helix</keyword>
<gene>
    <name evidence="4" type="ORF">BDE18_1544</name>
    <name evidence="3" type="ORF">ESD82_14330</name>
</gene>
<reference evidence="3 6" key="2">
    <citation type="submission" date="2019-01" db="EMBL/GenBank/DDBJ databases">
        <title>Complete Genome Sequence and Annotation of the Paracoccus pantotrophus type strain DSM 2944.</title>
        <authorList>
            <person name="Bockwoldt J.A."/>
            <person name="Zimmermann M."/>
            <person name="Tiso T."/>
            <person name="Blank L.M."/>
        </authorList>
    </citation>
    <scope>NUCLEOTIDE SEQUENCE [LARGE SCALE GENOMIC DNA]</scope>
    <source>
        <strain evidence="3 6">DSM 2944</strain>
    </source>
</reference>
<feature type="domain" description="DUF1468" evidence="2">
    <location>
        <begin position="19"/>
        <end position="156"/>
    </location>
</feature>